<evidence type="ECO:0000313" key="3">
    <source>
        <dbReference type="Proteomes" id="UP001162480"/>
    </source>
</evidence>
<proteinExistence type="predicted"/>
<feature type="compositionally biased region" description="Basic and acidic residues" evidence="1">
    <location>
        <begin position="17"/>
        <end position="29"/>
    </location>
</feature>
<keyword evidence="3" id="KW-1185">Reference proteome</keyword>
<dbReference type="AlphaFoldDB" id="A0AA36FJF7"/>
<organism evidence="2 3">
    <name type="scientific">Octopus vulgaris</name>
    <name type="common">Common octopus</name>
    <dbReference type="NCBI Taxonomy" id="6645"/>
    <lineage>
        <taxon>Eukaryota</taxon>
        <taxon>Metazoa</taxon>
        <taxon>Spiralia</taxon>
        <taxon>Lophotrochozoa</taxon>
        <taxon>Mollusca</taxon>
        <taxon>Cephalopoda</taxon>
        <taxon>Coleoidea</taxon>
        <taxon>Octopodiformes</taxon>
        <taxon>Octopoda</taxon>
        <taxon>Incirrata</taxon>
        <taxon>Octopodidae</taxon>
        <taxon>Octopus</taxon>
    </lineage>
</organism>
<evidence type="ECO:0000256" key="1">
    <source>
        <dbReference type="SAM" id="MobiDB-lite"/>
    </source>
</evidence>
<reference evidence="2" key="1">
    <citation type="submission" date="2023-08" db="EMBL/GenBank/DDBJ databases">
        <authorList>
            <person name="Alioto T."/>
            <person name="Alioto T."/>
            <person name="Gomez Garrido J."/>
        </authorList>
    </citation>
    <scope>NUCLEOTIDE SEQUENCE</scope>
</reference>
<name>A0AA36FJF7_OCTVU</name>
<gene>
    <name evidence="2" type="ORF">OCTVUL_1B025854</name>
</gene>
<dbReference type="Proteomes" id="UP001162480">
    <property type="component" value="Chromosome 24"/>
</dbReference>
<sequence>MRGDACHCEVDKFRNGEKRRNEAPLEHQENGLGVGSGEEMDNVGEHNKCLERKFEKTYCSPILTLWESESETIGECHNPIKPWLSRNVRRSRKPFSFGE</sequence>
<dbReference type="EMBL" id="OX597837">
    <property type="protein sequence ID" value="CAI9739882.1"/>
    <property type="molecule type" value="Genomic_DNA"/>
</dbReference>
<evidence type="ECO:0000313" key="2">
    <source>
        <dbReference type="EMBL" id="CAI9739882.1"/>
    </source>
</evidence>
<protein>
    <submittedName>
        <fullName evidence="2">Uncharacterized protein</fullName>
    </submittedName>
</protein>
<accession>A0AA36FJF7</accession>
<feature type="region of interest" description="Disordered" evidence="1">
    <location>
        <begin position="17"/>
        <end position="39"/>
    </location>
</feature>